<dbReference type="PROSITE" id="PS00116">
    <property type="entry name" value="DNA_POLYMERASE_B"/>
    <property type="match status" value="1"/>
</dbReference>
<dbReference type="InterPro" id="IPR043502">
    <property type="entry name" value="DNA/RNA_pol_sf"/>
</dbReference>
<dbReference type="GO" id="GO:0006260">
    <property type="term" value="P:DNA replication"/>
    <property type="evidence" value="ECO:0007669"/>
    <property type="project" value="UniProtKB-KW"/>
</dbReference>
<dbReference type="InterPro" id="IPR050240">
    <property type="entry name" value="DNA_pol_type-B"/>
</dbReference>
<dbReference type="PANTHER" id="PTHR10322">
    <property type="entry name" value="DNA POLYMERASE CATALYTIC SUBUNIT"/>
    <property type="match status" value="1"/>
</dbReference>
<keyword evidence="8" id="KW-1194">Viral DNA replication</keyword>
<dbReference type="InterPro" id="IPR036397">
    <property type="entry name" value="RNaseH_sf"/>
</dbReference>
<evidence type="ECO:0000259" key="15">
    <source>
        <dbReference type="Pfam" id="PF08452"/>
    </source>
</evidence>
<keyword evidence="6 11" id="KW-0235">DNA replication</keyword>
<evidence type="ECO:0000256" key="4">
    <source>
        <dbReference type="ARBA" id="ARBA00022679"/>
    </source>
</evidence>
<dbReference type="Pfam" id="PF00136">
    <property type="entry name" value="DNA_pol_B"/>
    <property type="match status" value="1"/>
</dbReference>
<dbReference type="Gene3D" id="3.90.1600.10">
    <property type="entry name" value="Palm domain of DNA polymerase"/>
    <property type="match status" value="1"/>
</dbReference>
<dbReference type="PANTHER" id="PTHR10322:SF23">
    <property type="entry name" value="DNA POLYMERASE DELTA CATALYTIC SUBUNIT"/>
    <property type="match status" value="1"/>
</dbReference>
<evidence type="ECO:0000256" key="7">
    <source>
        <dbReference type="ARBA" id="ARBA00022932"/>
    </source>
</evidence>
<evidence type="ECO:0000313" key="16">
    <source>
        <dbReference type="EMBL" id="ABJ08950.1"/>
    </source>
</evidence>
<evidence type="ECO:0000259" key="13">
    <source>
        <dbReference type="Pfam" id="PF03104"/>
    </source>
</evidence>
<organismHost>
    <name type="scientific">Crocodylus porosus</name>
    <name type="common">Saltwater crocodile</name>
    <name type="synonym">Estuarine crocodile</name>
    <dbReference type="NCBI Taxonomy" id="8502"/>
</organismHost>
<dbReference type="Pfam" id="PF08408">
    <property type="entry name" value="DNA_pol_B_3"/>
    <property type="match status" value="1"/>
</dbReference>
<sequence length="988" mass="113181">MDIKCLNWFENLREKKFLYLKARTSARDAVFIRFDIHSYSVTDDPSASATAESLGQFRVMHAEERVVYTPAAARPPTEERRELFLVREALESEYLTGFLRVNWFFVRHNVDPSGCYRVAESLLSPLGRKCFHCLDPGAAFATPIPLFQVPSSYLFFDIECRVGKKFPSAFSDPVSHVSFVYVDREGAERRFTLINSDLLPADEPPPSEAACARDVDTARPLTFCPELVLLRFCKSILEQEFDYVVTFNGHNFDIRYIQVRLHVLAKEEIFFSLPDGSERVRLAIYERNLNNHRSQSGGLANVSYHINNNNGSIFFDLYNFIKREERLECYRLDVVSKNAFRCHALVEAATPDGAATFREREAGDVARVFREVLTTANYVTVGSRVHRIAAKSETGEAGFRVTVAPAPGAEYAVGSTHLLAFGKDDIDLQRLYGDYRLATAETIAAYCLHDASLCKYIWHYYSVDCKIGAGASAYLLPQYLSLEYKSSTLIKGPTLRILLENRIALLRRGKPRAHHYVGGKVFAPANKVFSSNVIVFDYNSLYPNVCMYANLSPETLMFVLVNRNRLDRELHASELRRLYPFPDYVHVETSTAEPNAYNEVSVYSRRREGLIPKLLANFIAKRKDYKARSKRAGSVVEAKLFDSMQYVYKIVANSVYGLMGFRNNALFSKNSAKSCTAIGRAMIEYLDEVLNGSSIIDNVLYLGRTPENIFSGELLHDKAVPLAAGLEDEVVFRSVYGDTDSIFLEINRRDVGTTLRLARAMEEIINDRVLFGTFRVEFEAVYKNLIIQSKKKYTTTKYPAGFREGDVPILVNKGTSETRRDICAFHKELVNRYKTKLIDLLEQGRSSAEVSRLILRDLETFFEEDFRRPQDTERFLISRMHHNNYKRPDNPNFALINAFNAEHEDKIEIGERYHYLYVCDAERPWTFNPTDIKSYERVYRGRLPDGSRIFLEIYYRRVATEVVNLIDDRPLAIDFFKRVFGSRPLFSS</sequence>
<dbReference type="Pfam" id="PF03104">
    <property type="entry name" value="DNA_pol_B_exo1"/>
    <property type="match status" value="1"/>
</dbReference>
<protein>
    <recommendedName>
        <fullName evidence="3 11">DNA polymerase</fullName>
        <ecNumber evidence="2 11">2.7.7.7</ecNumber>
    </recommendedName>
</protein>
<dbReference type="RefSeq" id="YP_784249.1">
    <property type="nucleotide sequence ID" value="NC_008030.1"/>
</dbReference>
<organismHost>
    <name type="scientific">Crocodylus johnstoni</name>
    <name type="common">Australian freshwater crocodile</name>
    <dbReference type="NCBI Taxonomy" id="184234"/>
</organismHost>
<dbReference type="Pfam" id="PF08452">
    <property type="entry name" value="DNAP_B_exo_N"/>
    <property type="match status" value="1"/>
</dbReference>
<dbReference type="InterPro" id="IPR006172">
    <property type="entry name" value="DNA-dir_DNA_pol_B"/>
</dbReference>
<evidence type="ECO:0000313" key="17">
    <source>
        <dbReference type="Proteomes" id="UP000011300"/>
    </source>
</evidence>
<evidence type="ECO:0000256" key="8">
    <source>
        <dbReference type="ARBA" id="ARBA00023109"/>
    </source>
</evidence>
<keyword evidence="4 11" id="KW-0808">Transferase</keyword>
<evidence type="ECO:0000256" key="3">
    <source>
        <dbReference type="ARBA" id="ARBA00015749"/>
    </source>
</evidence>
<evidence type="ECO:0000256" key="10">
    <source>
        <dbReference type="ARBA" id="ARBA00049244"/>
    </source>
</evidence>
<evidence type="ECO:0000259" key="14">
    <source>
        <dbReference type="Pfam" id="PF08408"/>
    </source>
</evidence>
<dbReference type="Gene3D" id="3.30.420.10">
    <property type="entry name" value="Ribonuclease H-like superfamily/Ribonuclease H"/>
    <property type="match status" value="1"/>
</dbReference>
<evidence type="ECO:0000256" key="1">
    <source>
        <dbReference type="ARBA" id="ARBA00005755"/>
    </source>
</evidence>
<dbReference type="GO" id="GO:0039693">
    <property type="term" value="P:viral DNA genome replication"/>
    <property type="evidence" value="ECO:0007669"/>
    <property type="project" value="UniProtKB-KW"/>
</dbReference>
<dbReference type="PRINTS" id="PR00106">
    <property type="entry name" value="DNAPOLB"/>
</dbReference>
<comment type="similarity">
    <text evidence="1 11">Belongs to the DNA polymerase type-B family.</text>
</comment>
<comment type="catalytic activity">
    <reaction evidence="10 11">
        <text>DNA(n) + a 2'-deoxyribonucleoside 5'-triphosphate = DNA(n+1) + diphosphate</text>
        <dbReference type="Rhea" id="RHEA:22508"/>
        <dbReference type="Rhea" id="RHEA-COMP:17339"/>
        <dbReference type="Rhea" id="RHEA-COMP:17340"/>
        <dbReference type="ChEBI" id="CHEBI:33019"/>
        <dbReference type="ChEBI" id="CHEBI:61560"/>
        <dbReference type="ChEBI" id="CHEBI:173112"/>
        <dbReference type="EC" id="2.7.7.7"/>
    </reaction>
</comment>
<evidence type="ECO:0000256" key="5">
    <source>
        <dbReference type="ARBA" id="ARBA00022695"/>
    </source>
</evidence>
<proteinExistence type="inferred from homology"/>
<gene>
    <name evidence="16" type="ORF">CRV059</name>
</gene>
<feature type="domain" description="DNA-directed DNA polymerase family B exonuclease" evidence="13">
    <location>
        <begin position="96"/>
        <end position="335"/>
    </location>
</feature>
<evidence type="ECO:0000256" key="6">
    <source>
        <dbReference type="ARBA" id="ARBA00022705"/>
    </source>
</evidence>
<feature type="domain" description="DNA polymerase B exonuclease N-terminal" evidence="15">
    <location>
        <begin position="1"/>
        <end position="22"/>
    </location>
</feature>
<dbReference type="GO" id="GO:0003887">
    <property type="term" value="F:DNA-directed DNA polymerase activity"/>
    <property type="evidence" value="ECO:0007669"/>
    <property type="project" value="UniProtKB-KW"/>
</dbReference>
<feature type="domain" description="DNA-directed DNA polymerase family B viral insert" evidence="14">
    <location>
        <begin position="336"/>
        <end position="464"/>
    </location>
</feature>
<dbReference type="Gene3D" id="1.10.287.690">
    <property type="entry name" value="Helix hairpin bin"/>
    <property type="match status" value="1"/>
</dbReference>
<keyword evidence="5 11" id="KW-0548">Nucleotidyltransferase</keyword>
<name>Q070J2_CPRVZ</name>
<feature type="domain" description="DNA-directed DNA polymerase family B multifunctional" evidence="12">
    <location>
        <begin position="477"/>
        <end position="967"/>
    </location>
</feature>
<reference evidence="16 17" key="1">
    <citation type="journal article" date="2006" name="J. Virol.">
        <title>Genome of crocodilepox virus.</title>
        <authorList>
            <person name="Afonso C.L."/>
            <person name="Tulman E.R."/>
            <person name="Delhon G."/>
            <person name="Lu Z."/>
            <person name="Viljoen G.J."/>
            <person name="Wallace D.B."/>
            <person name="Kutish G.F."/>
            <person name="Rock D.L."/>
        </authorList>
    </citation>
    <scope>NUCLEOTIDE SEQUENCE [LARGE SCALE GENOMIC DNA]</scope>
    <source>
        <strain evidence="17">Isolate Crocodylus niloticus/Zimbabwe/Ume/2001</strain>
    </source>
</reference>
<dbReference type="SUPFAM" id="SSF56672">
    <property type="entry name" value="DNA/RNA polymerases"/>
    <property type="match status" value="1"/>
</dbReference>
<evidence type="ECO:0000259" key="12">
    <source>
        <dbReference type="Pfam" id="PF00136"/>
    </source>
</evidence>
<dbReference type="Proteomes" id="UP000011300">
    <property type="component" value="Segment"/>
</dbReference>
<keyword evidence="17" id="KW-1185">Reference proteome</keyword>
<accession>Q070J2</accession>
<keyword evidence="9 11" id="KW-0238">DNA-binding</keyword>
<dbReference type="InterPro" id="IPR006133">
    <property type="entry name" value="DNA-dir_DNA_pol_B_exonuc"/>
</dbReference>
<dbReference type="SMART" id="SM00486">
    <property type="entry name" value="POLBc"/>
    <property type="match status" value="1"/>
</dbReference>
<dbReference type="GeneID" id="4363322"/>
<dbReference type="KEGG" id="vg:4363322"/>
<dbReference type="EC" id="2.7.7.7" evidence="2 11"/>
<dbReference type="EMBL" id="DQ356948">
    <property type="protein sequence ID" value="ABJ08950.1"/>
    <property type="molecule type" value="Genomic_DNA"/>
</dbReference>
<dbReference type="SUPFAM" id="SSF53098">
    <property type="entry name" value="Ribonuclease H-like"/>
    <property type="match status" value="1"/>
</dbReference>
<organismHost>
    <name type="scientific">Crocodylus niloticus</name>
    <name type="common">Nile crocodile</name>
    <name type="synonym">African crocodile</name>
    <dbReference type="NCBI Taxonomy" id="8501"/>
</organismHost>
<dbReference type="InterPro" id="IPR012337">
    <property type="entry name" value="RNaseH-like_sf"/>
</dbReference>
<evidence type="ECO:0000256" key="11">
    <source>
        <dbReference type="RuleBase" id="RU000442"/>
    </source>
</evidence>
<dbReference type="GO" id="GO:0003677">
    <property type="term" value="F:DNA binding"/>
    <property type="evidence" value="ECO:0007669"/>
    <property type="project" value="UniProtKB-KW"/>
</dbReference>
<evidence type="ECO:0000256" key="2">
    <source>
        <dbReference type="ARBA" id="ARBA00012417"/>
    </source>
</evidence>
<dbReference type="InterPro" id="IPR023211">
    <property type="entry name" value="DNA_pol_palm_dom_sf"/>
</dbReference>
<dbReference type="GO" id="GO:0000166">
    <property type="term" value="F:nucleotide binding"/>
    <property type="evidence" value="ECO:0007669"/>
    <property type="project" value="InterPro"/>
</dbReference>
<evidence type="ECO:0000256" key="9">
    <source>
        <dbReference type="ARBA" id="ARBA00023125"/>
    </source>
</evidence>
<dbReference type="InterPro" id="IPR013660">
    <property type="entry name" value="DNApol_B_exo_N"/>
</dbReference>
<dbReference type="InterPro" id="IPR006134">
    <property type="entry name" value="DNA-dir_DNA_pol_B_multi_dom"/>
</dbReference>
<organism evidence="16 17">
    <name type="scientific">Nile crocodilepox virus (isolate Crocodylus niloticus/Zimbabwe/Ume/2001)</name>
    <name type="common">CRV</name>
    <dbReference type="NCBI Taxonomy" id="1289473"/>
    <lineage>
        <taxon>Viruses</taxon>
        <taxon>Varidnaviria</taxon>
        <taxon>Bamfordvirae</taxon>
        <taxon>Nucleocytoviricota</taxon>
        <taxon>Pokkesviricetes</taxon>
        <taxon>Chitovirales</taxon>
        <taxon>Poxviridae</taxon>
        <taxon>Chordopoxvirinae</taxon>
        <taxon>Crocodylidpoxvirus</taxon>
        <taxon>Crocodylidpoxvirus nilecrocodilepox</taxon>
        <taxon>Nile crocodilepox virus</taxon>
    </lineage>
</organism>
<dbReference type="InterPro" id="IPR013617">
    <property type="entry name" value="DNA-dir_DNA_pol_B_vir_insert"/>
</dbReference>
<dbReference type="InterPro" id="IPR017964">
    <property type="entry name" value="DNA-dir_DNA_pol_B_CS"/>
</dbReference>
<keyword evidence="7 11" id="KW-0239">DNA-directed DNA polymerase</keyword>